<name>A0ABT9ITQ3_9BACL</name>
<dbReference type="PANTHER" id="PTHR30404:SF0">
    <property type="entry name" value="N-ACETYLMURAMOYL-L-ALANINE AMIDASE AMIC"/>
    <property type="match status" value="1"/>
</dbReference>
<feature type="domain" description="SLH" evidence="3">
    <location>
        <begin position="214"/>
        <end position="276"/>
    </location>
</feature>
<accession>A0ABT9ITQ3</accession>
<evidence type="ECO:0000313" key="5">
    <source>
        <dbReference type="Proteomes" id="UP001231941"/>
    </source>
</evidence>
<feature type="region of interest" description="Disordered" evidence="2">
    <location>
        <begin position="271"/>
        <end position="344"/>
    </location>
</feature>
<evidence type="ECO:0000259" key="3">
    <source>
        <dbReference type="PROSITE" id="PS51272"/>
    </source>
</evidence>
<dbReference type="Pfam" id="PF01520">
    <property type="entry name" value="Amidase_3"/>
    <property type="match status" value="1"/>
</dbReference>
<gene>
    <name evidence="4" type="ORF">Q5Y73_01250</name>
</gene>
<dbReference type="InterPro" id="IPR001119">
    <property type="entry name" value="SLH_dom"/>
</dbReference>
<reference evidence="4 5" key="1">
    <citation type="submission" date="2023-08" db="EMBL/GenBank/DDBJ databases">
        <authorList>
            <person name="Park J.-S."/>
        </authorList>
    </citation>
    <scope>NUCLEOTIDE SEQUENCE [LARGE SCALE GENOMIC DNA]</scope>
    <source>
        <strain evidence="4 5">2205SS18-9</strain>
    </source>
</reference>
<dbReference type="Pfam" id="PF00395">
    <property type="entry name" value="SLH"/>
    <property type="match status" value="3"/>
</dbReference>
<feature type="domain" description="SLH" evidence="3">
    <location>
        <begin position="412"/>
        <end position="467"/>
    </location>
</feature>
<comment type="caution">
    <text evidence="4">The sequence shown here is derived from an EMBL/GenBank/DDBJ whole genome shotgun (WGS) entry which is preliminary data.</text>
</comment>
<dbReference type="PANTHER" id="PTHR30404">
    <property type="entry name" value="N-ACETYLMURAMOYL-L-ALANINE AMIDASE"/>
    <property type="match status" value="1"/>
</dbReference>
<dbReference type="PROSITE" id="PS51272">
    <property type="entry name" value="SLH"/>
    <property type="match status" value="3"/>
</dbReference>
<dbReference type="Gene3D" id="3.40.630.40">
    <property type="entry name" value="Zn-dependent exopeptidases"/>
    <property type="match status" value="1"/>
</dbReference>
<feature type="compositionally biased region" description="Polar residues" evidence="2">
    <location>
        <begin position="333"/>
        <end position="344"/>
    </location>
</feature>
<dbReference type="InterPro" id="IPR050695">
    <property type="entry name" value="N-acetylmuramoyl_amidase_3"/>
</dbReference>
<dbReference type="SMART" id="SM00646">
    <property type="entry name" value="Ami_3"/>
    <property type="match status" value="1"/>
</dbReference>
<evidence type="ECO:0000256" key="1">
    <source>
        <dbReference type="ARBA" id="ARBA00022801"/>
    </source>
</evidence>
<dbReference type="RefSeq" id="WP_305990033.1">
    <property type="nucleotide sequence ID" value="NZ_JAVAMP010000001.1"/>
</dbReference>
<dbReference type="SUPFAM" id="SSF53187">
    <property type="entry name" value="Zn-dependent exopeptidases"/>
    <property type="match status" value="1"/>
</dbReference>
<feature type="domain" description="SLH" evidence="3">
    <location>
        <begin position="348"/>
        <end position="411"/>
    </location>
</feature>
<keyword evidence="1 4" id="KW-0378">Hydrolase</keyword>
<sequence>MEKWKHFVVFLMILFVVFPNYAQALKVVIDAGHGGSDPGAIGVNELNEKDVNLDISFKLRNILEERGHEVILTRDSDTYISLQDRVKFTNQQNADLFVSIHANAHHDPSIQGSLVIYYNDRYPDKKYPASKAMSTLSPYSRSLALSVLDGLVTEAETKDLGLMSKAVYVARMGTIPSILVETAFLSNQEDAARLFDDNERQKMALGIANGIESFEPITFWDVLNHWAMDSIVRLEDAGLIGGYNNSYEPNRGLTRAEFLAMMDRIFYFTSDQDENISEDENEQNEPLEDLRDEDEQKTSITENETSQENDPSEQENSSNDLQNETSSNENETANVTDDFSTTKETNTEITNFKDLSPDHWAYAVVTEAVNKGYILGYPDETIRPNEPISRAEVAVVFERIWNKGEPILLDEEFQYEDIPLEKWYTEAVYLLKEFSLLNGITESTFEPERNMTRAELAVMVDRFLTQK</sequence>
<feature type="compositionally biased region" description="Low complexity" evidence="2">
    <location>
        <begin position="323"/>
        <end position="332"/>
    </location>
</feature>
<keyword evidence="5" id="KW-1185">Reference proteome</keyword>
<dbReference type="EMBL" id="JAVAMP010000001">
    <property type="protein sequence ID" value="MDP5272723.1"/>
    <property type="molecule type" value="Genomic_DNA"/>
</dbReference>
<dbReference type="CDD" id="cd02696">
    <property type="entry name" value="MurNAc-LAA"/>
    <property type="match status" value="1"/>
</dbReference>
<organism evidence="4 5">
    <name type="scientific">Chengkuizengella axinellae</name>
    <dbReference type="NCBI Taxonomy" id="3064388"/>
    <lineage>
        <taxon>Bacteria</taxon>
        <taxon>Bacillati</taxon>
        <taxon>Bacillota</taxon>
        <taxon>Bacilli</taxon>
        <taxon>Bacillales</taxon>
        <taxon>Paenibacillaceae</taxon>
        <taxon>Chengkuizengella</taxon>
    </lineage>
</organism>
<proteinExistence type="predicted"/>
<dbReference type="GO" id="GO:0008745">
    <property type="term" value="F:N-acetylmuramoyl-L-alanine amidase activity"/>
    <property type="evidence" value="ECO:0007669"/>
    <property type="project" value="UniProtKB-EC"/>
</dbReference>
<evidence type="ECO:0000256" key="2">
    <source>
        <dbReference type="SAM" id="MobiDB-lite"/>
    </source>
</evidence>
<dbReference type="Proteomes" id="UP001231941">
    <property type="component" value="Unassembled WGS sequence"/>
</dbReference>
<dbReference type="EC" id="3.5.1.28" evidence="4"/>
<dbReference type="InterPro" id="IPR002508">
    <property type="entry name" value="MurNAc-LAA_cat"/>
</dbReference>
<feature type="compositionally biased region" description="Acidic residues" evidence="2">
    <location>
        <begin position="271"/>
        <end position="295"/>
    </location>
</feature>
<protein>
    <submittedName>
        <fullName evidence="4">N-acetylmuramoyl-L-alanine amidase</fullName>
        <ecNumber evidence="4">3.5.1.28</ecNumber>
    </submittedName>
</protein>
<evidence type="ECO:0000313" key="4">
    <source>
        <dbReference type="EMBL" id="MDP5272723.1"/>
    </source>
</evidence>